<proteinExistence type="predicted"/>
<organism evidence="1">
    <name type="scientific">freshwater metagenome</name>
    <dbReference type="NCBI Taxonomy" id="449393"/>
    <lineage>
        <taxon>unclassified sequences</taxon>
        <taxon>metagenomes</taxon>
        <taxon>ecological metagenomes</taxon>
    </lineage>
</organism>
<reference evidence="1" key="1">
    <citation type="submission" date="2020-05" db="EMBL/GenBank/DDBJ databases">
        <authorList>
            <person name="Chiriac C."/>
            <person name="Salcher M."/>
            <person name="Ghai R."/>
            <person name="Kavagutti S V."/>
        </authorList>
    </citation>
    <scope>NUCLEOTIDE SEQUENCE</scope>
</reference>
<dbReference type="EMBL" id="CAESAO010000011">
    <property type="protein sequence ID" value="CAB4336628.1"/>
    <property type="molecule type" value="Genomic_DNA"/>
</dbReference>
<evidence type="ECO:0000313" key="1">
    <source>
        <dbReference type="EMBL" id="CAB4336628.1"/>
    </source>
</evidence>
<name>A0A6J5Z5D9_9ZZZZ</name>
<dbReference type="AlphaFoldDB" id="A0A6J5Z5D9"/>
<protein>
    <submittedName>
        <fullName evidence="1">Unannotated protein</fullName>
    </submittedName>
</protein>
<accession>A0A6J5Z5D9</accession>
<gene>
    <name evidence="1" type="ORF">UFOPK3522_00234</name>
</gene>
<sequence length="75" mass="7931">MKRVTLILNVELATKKDADAVLMCVAADDRVLKLDGTITLPVPMIDNPEAAARMAADDVRLRAVGVLPPFSGDAA</sequence>